<evidence type="ECO:0000256" key="1">
    <source>
        <dbReference type="ARBA" id="ARBA00004571"/>
    </source>
</evidence>
<dbReference type="Pfam" id="PF00593">
    <property type="entry name" value="TonB_dep_Rec_b-barrel"/>
    <property type="match status" value="1"/>
</dbReference>
<feature type="domain" description="TonB-dependent receptor-like beta-barrel" evidence="14">
    <location>
        <begin position="288"/>
        <end position="737"/>
    </location>
</feature>
<evidence type="ECO:0000313" key="16">
    <source>
        <dbReference type="EMBL" id="SKB26147.1"/>
    </source>
</evidence>
<keyword evidence="7" id="KW-0406">Ion transport</keyword>
<dbReference type="RefSeq" id="WP_079646194.1">
    <property type="nucleotide sequence ID" value="NZ_FUYM01000001.1"/>
</dbReference>
<dbReference type="Gene3D" id="2.40.170.20">
    <property type="entry name" value="TonB-dependent receptor, beta-barrel domain"/>
    <property type="match status" value="1"/>
</dbReference>
<dbReference type="GO" id="GO:0009279">
    <property type="term" value="C:cell outer membrane"/>
    <property type="evidence" value="ECO:0007669"/>
    <property type="project" value="UniProtKB-SubCell"/>
</dbReference>
<dbReference type="Proteomes" id="UP000189818">
    <property type="component" value="Unassembled WGS sequence"/>
</dbReference>
<keyword evidence="3 11" id="KW-1134">Transmembrane beta strand</keyword>
<accession>A0A1T4ZU74</accession>
<keyword evidence="5 11" id="KW-0812">Transmembrane</keyword>
<feature type="chain" id="PRO_5012843460" evidence="13">
    <location>
        <begin position="28"/>
        <end position="773"/>
    </location>
</feature>
<dbReference type="InterPro" id="IPR012910">
    <property type="entry name" value="Plug_dom"/>
</dbReference>
<dbReference type="EMBL" id="FUYM01000001">
    <property type="protein sequence ID" value="SKB26147.1"/>
    <property type="molecule type" value="Genomic_DNA"/>
</dbReference>
<keyword evidence="4" id="KW-0410">Iron transport</keyword>
<protein>
    <submittedName>
        <fullName evidence="16">Outer membrane receptor proteins, mostly Fe transport</fullName>
    </submittedName>
</protein>
<evidence type="ECO:0000259" key="14">
    <source>
        <dbReference type="Pfam" id="PF00593"/>
    </source>
</evidence>
<proteinExistence type="inferred from homology"/>
<reference evidence="17" key="1">
    <citation type="submission" date="2017-02" db="EMBL/GenBank/DDBJ databases">
        <authorList>
            <person name="Varghese N."/>
            <person name="Submissions S."/>
        </authorList>
    </citation>
    <scope>NUCLEOTIDE SEQUENCE [LARGE SCALE GENOMIC DNA]</scope>
    <source>
        <strain evidence="17">UM2</strain>
    </source>
</reference>
<keyword evidence="10 11" id="KW-0998">Cell outer membrane</keyword>
<evidence type="ECO:0000256" key="2">
    <source>
        <dbReference type="ARBA" id="ARBA00022448"/>
    </source>
</evidence>
<dbReference type="PANTHER" id="PTHR32552:SF81">
    <property type="entry name" value="TONB-DEPENDENT OUTER MEMBRANE RECEPTOR"/>
    <property type="match status" value="1"/>
</dbReference>
<comment type="subcellular location">
    <subcellularLocation>
        <location evidence="1 11">Cell outer membrane</location>
        <topology evidence="1 11">Multi-pass membrane protein</topology>
    </subcellularLocation>
</comment>
<evidence type="ECO:0000256" key="11">
    <source>
        <dbReference type="PROSITE-ProRule" id="PRU01360"/>
    </source>
</evidence>
<feature type="signal peptide" evidence="13">
    <location>
        <begin position="1"/>
        <end position="27"/>
    </location>
</feature>
<name>A0A1T4ZU74_9SPHN</name>
<evidence type="ECO:0000256" key="9">
    <source>
        <dbReference type="ARBA" id="ARBA00023136"/>
    </source>
</evidence>
<keyword evidence="8 12" id="KW-0798">TonB box</keyword>
<dbReference type="InterPro" id="IPR039426">
    <property type="entry name" value="TonB-dep_rcpt-like"/>
</dbReference>
<dbReference type="GO" id="GO:0006826">
    <property type="term" value="P:iron ion transport"/>
    <property type="evidence" value="ECO:0007669"/>
    <property type="project" value="UniProtKB-KW"/>
</dbReference>
<keyword evidence="16" id="KW-0675">Receptor</keyword>
<dbReference type="AlphaFoldDB" id="A0A1T4ZU74"/>
<evidence type="ECO:0000259" key="15">
    <source>
        <dbReference type="Pfam" id="PF07715"/>
    </source>
</evidence>
<keyword evidence="2 11" id="KW-0813">Transport</keyword>
<comment type="similarity">
    <text evidence="11 12">Belongs to the TonB-dependent receptor family.</text>
</comment>
<sequence length="773" mass="84347">MTRSFVSTSSTIALTVAAMLASAPVAAQEAASAPAAAEADNGGLAEIVVTAQKREQNLQKVGISVTAVSGDQILERGISNSIDLITRTPSVDNYSPYGPGSSANIVIRGIGLNDFGEGHEAPVTVYVDEFYVVNVPAVDFALFDLDRAEILRGPQGTLFGRNSTGGLVHYVTKKPTQEAGGFVKGTYARFNELKLEGGVTAPLTDTLSARLSFLSHHSDGYIKNLNPQFAKDKGGQAGTDAVRLQLRYDDGDWDVLLKGEYGRTDKVHTYYEQTPSLRDPVTGLGSADPTGVDDAGYNEANFGAGKRNVAYTSNPQRLKSKGSTALLRAERDFGDISFTSLTGYMHFTRNLDEDCDASPNTICVATFPYKSDTATQEFRAFGKGDGFNWTAGVYGLYSKARNNPNATFNVPVSGDTAVDPVTGLYNGAFFPINLAANWKMRTTSVAAFAQGEVELTDRLTFTLGGRITRDSKKFNERDNASLRSCPGFPIPTNCFLPPNGPGIANPYRDTYKKTLISGKAALDFQVNADLLLFASVSRGTKAGGFNNGFYPGGVSTAQIPYRDENVIAYEIGEKATLFDRKLRFNTSFFYYDYNRYQTFNFEGIGGLLTNQSANAYGAEVEIQAAPVDNLELRFGGSWLETKIKDVRNGVPGGGVYVADREMSNAPKWTANGAIAYTVPLANDRSLVFNWDWNYRSSRYSNNFNDPSVKMPGYFKHNADISFNVNENWQLQAFVRNIGNKLAITKAFQFNDLGYVQYIYSEPRVFGASALYRF</sequence>
<dbReference type="Pfam" id="PF07715">
    <property type="entry name" value="Plug"/>
    <property type="match status" value="1"/>
</dbReference>
<evidence type="ECO:0000256" key="13">
    <source>
        <dbReference type="SAM" id="SignalP"/>
    </source>
</evidence>
<gene>
    <name evidence="16" type="ORF">SAMN06295920_101219</name>
</gene>
<dbReference type="PANTHER" id="PTHR32552">
    <property type="entry name" value="FERRICHROME IRON RECEPTOR-RELATED"/>
    <property type="match status" value="1"/>
</dbReference>
<feature type="domain" description="TonB-dependent receptor plug" evidence="15">
    <location>
        <begin position="58"/>
        <end position="166"/>
    </location>
</feature>
<evidence type="ECO:0000256" key="10">
    <source>
        <dbReference type="ARBA" id="ARBA00023237"/>
    </source>
</evidence>
<dbReference type="InterPro" id="IPR036942">
    <property type="entry name" value="Beta-barrel_TonB_sf"/>
</dbReference>
<dbReference type="PROSITE" id="PS52016">
    <property type="entry name" value="TONB_DEPENDENT_REC_3"/>
    <property type="match status" value="1"/>
</dbReference>
<keyword evidence="17" id="KW-1185">Reference proteome</keyword>
<keyword evidence="13" id="KW-0732">Signal</keyword>
<keyword evidence="9 11" id="KW-0472">Membrane</keyword>
<organism evidence="16 17">
    <name type="scientific">Rhizorhabdus histidinilytica</name>
    <dbReference type="NCBI Taxonomy" id="439228"/>
    <lineage>
        <taxon>Bacteria</taxon>
        <taxon>Pseudomonadati</taxon>
        <taxon>Pseudomonadota</taxon>
        <taxon>Alphaproteobacteria</taxon>
        <taxon>Sphingomonadales</taxon>
        <taxon>Sphingomonadaceae</taxon>
        <taxon>Rhizorhabdus</taxon>
    </lineage>
</organism>
<evidence type="ECO:0000256" key="6">
    <source>
        <dbReference type="ARBA" id="ARBA00023004"/>
    </source>
</evidence>
<evidence type="ECO:0000256" key="3">
    <source>
        <dbReference type="ARBA" id="ARBA00022452"/>
    </source>
</evidence>
<evidence type="ECO:0000313" key="17">
    <source>
        <dbReference type="Proteomes" id="UP000189818"/>
    </source>
</evidence>
<dbReference type="InterPro" id="IPR000531">
    <property type="entry name" value="Beta-barrel_TonB"/>
</dbReference>
<evidence type="ECO:0000256" key="5">
    <source>
        <dbReference type="ARBA" id="ARBA00022692"/>
    </source>
</evidence>
<dbReference type="SUPFAM" id="SSF56935">
    <property type="entry name" value="Porins"/>
    <property type="match status" value="1"/>
</dbReference>
<dbReference type="OrthoDB" id="127311at2"/>
<dbReference type="STRING" id="439228.SAMN06295920_101219"/>
<evidence type="ECO:0000256" key="12">
    <source>
        <dbReference type="RuleBase" id="RU003357"/>
    </source>
</evidence>
<keyword evidence="6" id="KW-0408">Iron</keyword>
<evidence type="ECO:0000256" key="8">
    <source>
        <dbReference type="ARBA" id="ARBA00023077"/>
    </source>
</evidence>
<evidence type="ECO:0000256" key="4">
    <source>
        <dbReference type="ARBA" id="ARBA00022496"/>
    </source>
</evidence>
<evidence type="ECO:0000256" key="7">
    <source>
        <dbReference type="ARBA" id="ARBA00023065"/>
    </source>
</evidence>